<feature type="compositionally biased region" description="Polar residues" evidence="1">
    <location>
        <begin position="123"/>
        <end position="139"/>
    </location>
</feature>
<feature type="non-terminal residue" evidence="2">
    <location>
        <position position="230"/>
    </location>
</feature>
<dbReference type="Proteomes" id="UP000703661">
    <property type="component" value="Unassembled WGS sequence"/>
</dbReference>
<dbReference type="AlphaFoldDB" id="A0A9P6MCX3"/>
<dbReference type="EMBL" id="JAAAID010004702">
    <property type="protein sequence ID" value="KAF9992341.1"/>
    <property type="molecule type" value="Genomic_DNA"/>
</dbReference>
<keyword evidence="3" id="KW-1185">Reference proteome</keyword>
<protein>
    <submittedName>
        <fullName evidence="2">Uncharacterized protein</fullName>
    </submittedName>
</protein>
<sequence length="230" mass="25970">MFVAQWTERSMVRLMTTTLTPRDKEAFKMLTASGFMDHSINYLKELATKVYYNQGCNPVIDYIGYRDQGTSKESVFNDTEDNNLLREAIPIVRDGNQYRFIHKSVLEYGLALAVYDPNTQNHMSAPSRSFESLPSTERTASADERSLLDSPLRRRNLVGERSILQFLAERVQQEPVFKDQLHSVIERSKSDKTVGIAAANAITILVRAGVQFNGADLRNIKIQGADLSFG</sequence>
<evidence type="ECO:0000256" key="1">
    <source>
        <dbReference type="SAM" id="MobiDB-lite"/>
    </source>
</evidence>
<proteinExistence type="predicted"/>
<organism evidence="2 3">
    <name type="scientific">Entomortierella chlamydospora</name>
    <dbReference type="NCBI Taxonomy" id="101097"/>
    <lineage>
        <taxon>Eukaryota</taxon>
        <taxon>Fungi</taxon>
        <taxon>Fungi incertae sedis</taxon>
        <taxon>Mucoromycota</taxon>
        <taxon>Mortierellomycotina</taxon>
        <taxon>Mortierellomycetes</taxon>
        <taxon>Mortierellales</taxon>
        <taxon>Mortierellaceae</taxon>
        <taxon>Entomortierella</taxon>
    </lineage>
</organism>
<reference evidence="2" key="1">
    <citation type="journal article" date="2020" name="Fungal Divers.">
        <title>Resolving the Mortierellaceae phylogeny through synthesis of multi-gene phylogenetics and phylogenomics.</title>
        <authorList>
            <person name="Vandepol N."/>
            <person name="Liber J."/>
            <person name="Desiro A."/>
            <person name="Na H."/>
            <person name="Kennedy M."/>
            <person name="Barry K."/>
            <person name="Grigoriev I.V."/>
            <person name="Miller A.N."/>
            <person name="O'Donnell K."/>
            <person name="Stajich J.E."/>
            <person name="Bonito G."/>
        </authorList>
    </citation>
    <scope>NUCLEOTIDE SEQUENCE</scope>
    <source>
        <strain evidence="2">NRRL 2769</strain>
    </source>
</reference>
<feature type="region of interest" description="Disordered" evidence="1">
    <location>
        <begin position="123"/>
        <end position="145"/>
    </location>
</feature>
<comment type="caution">
    <text evidence="2">The sequence shown here is derived from an EMBL/GenBank/DDBJ whole genome shotgun (WGS) entry which is preliminary data.</text>
</comment>
<evidence type="ECO:0000313" key="3">
    <source>
        <dbReference type="Proteomes" id="UP000703661"/>
    </source>
</evidence>
<gene>
    <name evidence="2" type="ORF">BGZ80_008598</name>
</gene>
<name>A0A9P6MCX3_9FUNG</name>
<evidence type="ECO:0000313" key="2">
    <source>
        <dbReference type="EMBL" id="KAF9992341.1"/>
    </source>
</evidence>
<accession>A0A9P6MCX3</accession>